<sequence>MFNVSRMEQYEIQLLTVEQSLSASQNESERLELLALKENLIELIALTQFSKDEEQPCENSRKKNEIDEEFKQFMNEMQEIDDGLKKLKEGYQNMVGEKCSAPHKHAWGAVEYHNAIICSIEKEAPIDVDGNVDVKFRILFTNPTHKEMLPCSYFLEGECRFDSENCHYSHGEVVSASALREYTEPDFSRLSRNCVVLAKMEDGLWQRGRVLCANFVEKECRVRLDNAKREHKEQDLKFENLLPIYEDDTSSDDADSDAGDTSQFYDSYISLNNALTYELSQPLGAWEKHTRGIGSKIMAKMGYIYGSGLGTNGRGIITPVSALILPPGRSLDHCMDLREAANGDKDLFDAEKKMEREQKKQLAMSAKVCEKAAKRVDVFSFINDNVLALPTPKGKSAIPKKSLQSHTSKSLNVESVKVADDIRRKEREILEVEKSLKRNADEKSEICCRLKQKLEAKKIELNVLKEEQKCLSKEQSTRKTKEKLCIF</sequence>
<dbReference type="PANTHER" id="PTHR46297:SF1">
    <property type="entry name" value="ZINC FINGER CCCH-TYPE WITH G PATCH DOMAIN-CONTAINING PROTEIN"/>
    <property type="match status" value="1"/>
</dbReference>
<keyword evidence="13" id="KW-0175">Coiled coil</keyword>
<keyword evidence="8" id="KW-0805">Transcription regulation</keyword>
<evidence type="ECO:0000256" key="11">
    <source>
        <dbReference type="ARBA" id="ARBA00023242"/>
    </source>
</evidence>
<keyword evidence="5 12" id="KW-0479">Metal-binding</keyword>
<evidence type="ECO:0000313" key="17">
    <source>
        <dbReference type="Proteomes" id="UP001652621"/>
    </source>
</evidence>
<dbReference type="InterPro" id="IPR000467">
    <property type="entry name" value="G_patch_dom"/>
</dbReference>
<feature type="coiled-coil region" evidence="13">
    <location>
        <begin position="422"/>
        <end position="474"/>
    </location>
</feature>
<dbReference type="eggNOG" id="KOG2185">
    <property type="taxonomic scope" value="Eukaryota"/>
</dbReference>
<organism evidence="16">
    <name type="scientific">Musca domestica</name>
    <name type="common">House fly</name>
    <dbReference type="NCBI Taxonomy" id="7370"/>
    <lineage>
        <taxon>Eukaryota</taxon>
        <taxon>Metazoa</taxon>
        <taxon>Ecdysozoa</taxon>
        <taxon>Arthropoda</taxon>
        <taxon>Hexapoda</taxon>
        <taxon>Insecta</taxon>
        <taxon>Pterygota</taxon>
        <taxon>Neoptera</taxon>
        <taxon>Endopterygota</taxon>
        <taxon>Diptera</taxon>
        <taxon>Brachycera</taxon>
        <taxon>Muscomorpha</taxon>
        <taxon>Muscoidea</taxon>
        <taxon>Muscidae</taxon>
        <taxon>Musca</taxon>
    </lineage>
</organism>
<evidence type="ECO:0000256" key="8">
    <source>
        <dbReference type="ARBA" id="ARBA00023015"/>
    </source>
</evidence>
<dbReference type="GO" id="GO:0001227">
    <property type="term" value="F:DNA-binding transcription repressor activity, RNA polymerase II-specific"/>
    <property type="evidence" value="ECO:0007669"/>
    <property type="project" value="TreeGrafter"/>
</dbReference>
<evidence type="ECO:0000259" key="15">
    <source>
        <dbReference type="PROSITE" id="PS50174"/>
    </source>
</evidence>
<evidence type="ECO:0000313" key="18">
    <source>
        <dbReference type="RefSeq" id="XP_058988024.1"/>
    </source>
</evidence>
<evidence type="ECO:0000256" key="3">
    <source>
        <dbReference type="ARBA" id="ARBA00022414"/>
    </source>
</evidence>
<keyword evidence="9" id="KW-0238">DNA-binding</keyword>
<dbReference type="OrthoDB" id="5842926at2759"/>
<dbReference type="VEuPathDB" id="VectorBase:MDOMA2_003883"/>
<dbReference type="STRING" id="7370.A0A1I8M0Y0"/>
<protein>
    <recommendedName>
        <fullName evidence="3">Zinc finger CCCH-type with G patch domain-containing protein</fullName>
    </recommendedName>
</protein>
<gene>
    <name evidence="16" type="primary">101888163</name>
    <name evidence="18" type="synonym">LOC131807019</name>
</gene>
<keyword evidence="6 12" id="KW-0863">Zinc-finger</keyword>
<dbReference type="CDD" id="cd20384">
    <property type="entry name" value="Tudor_ZGPAT"/>
    <property type="match status" value="1"/>
</dbReference>
<reference evidence="16" key="1">
    <citation type="submission" date="2020-05" db="UniProtKB">
        <authorList>
            <consortium name="EnsemblMetazoa"/>
        </authorList>
    </citation>
    <scope>IDENTIFICATION</scope>
    <source>
        <strain evidence="16">Aabys</strain>
    </source>
</reference>
<evidence type="ECO:0000256" key="10">
    <source>
        <dbReference type="ARBA" id="ARBA00023163"/>
    </source>
</evidence>
<dbReference type="VEuPathDB" id="VectorBase:MDOA000141"/>
<keyword evidence="7 12" id="KW-0862">Zinc</keyword>
<evidence type="ECO:0000256" key="7">
    <source>
        <dbReference type="ARBA" id="ARBA00022833"/>
    </source>
</evidence>
<dbReference type="PROSITE" id="PS50174">
    <property type="entry name" value="G_PATCH"/>
    <property type="match status" value="1"/>
</dbReference>
<comment type="subcellular location">
    <subcellularLocation>
        <location evidence="2">Nucleus</location>
    </subcellularLocation>
</comment>
<evidence type="ECO:0000256" key="5">
    <source>
        <dbReference type="ARBA" id="ARBA00022723"/>
    </source>
</evidence>
<dbReference type="PROSITE" id="PS50103">
    <property type="entry name" value="ZF_C3H1"/>
    <property type="match status" value="1"/>
</dbReference>
<evidence type="ECO:0000256" key="9">
    <source>
        <dbReference type="ARBA" id="ARBA00023125"/>
    </source>
</evidence>
<feature type="domain" description="G-patch" evidence="15">
    <location>
        <begin position="290"/>
        <end position="322"/>
    </location>
</feature>
<dbReference type="GO" id="GO:0005634">
    <property type="term" value="C:nucleus"/>
    <property type="evidence" value="ECO:0007669"/>
    <property type="project" value="UniProtKB-SubCell"/>
</dbReference>
<dbReference type="RefSeq" id="XP_005175180.2">
    <property type="nucleotide sequence ID" value="XM_005175123.4"/>
</dbReference>
<evidence type="ECO:0000256" key="1">
    <source>
        <dbReference type="ARBA" id="ARBA00004062"/>
    </source>
</evidence>
<comment type="function">
    <text evidence="1">Transcription repressor.</text>
</comment>
<dbReference type="RefSeq" id="XP_058988024.1">
    <property type="nucleotide sequence ID" value="XM_059132041.1"/>
</dbReference>
<feature type="zinc finger region" description="C3H1-type" evidence="12">
    <location>
        <begin position="150"/>
        <end position="173"/>
    </location>
</feature>
<reference evidence="18" key="2">
    <citation type="submission" date="2025-05" db="UniProtKB">
        <authorList>
            <consortium name="RefSeq"/>
        </authorList>
    </citation>
    <scope>IDENTIFICATION</scope>
    <source>
        <strain evidence="18">Aabys</strain>
        <tissue evidence="18">Whole body</tissue>
    </source>
</reference>
<dbReference type="InterPro" id="IPR000571">
    <property type="entry name" value="Znf_CCCH"/>
</dbReference>
<dbReference type="GO" id="GO:0008270">
    <property type="term" value="F:zinc ion binding"/>
    <property type="evidence" value="ECO:0007669"/>
    <property type="project" value="UniProtKB-KW"/>
</dbReference>
<dbReference type="GO" id="GO:0000978">
    <property type="term" value="F:RNA polymerase II cis-regulatory region sequence-specific DNA binding"/>
    <property type="evidence" value="ECO:0007669"/>
    <property type="project" value="TreeGrafter"/>
</dbReference>
<dbReference type="AlphaFoldDB" id="A0A1I8M0Y0"/>
<proteinExistence type="predicted"/>
<dbReference type="KEGG" id="mde:101888163"/>
<keyword evidence="17" id="KW-1185">Reference proteome</keyword>
<evidence type="ECO:0000313" key="16">
    <source>
        <dbReference type="EnsemblMetazoa" id="MDOA000141-PB"/>
    </source>
</evidence>
<dbReference type="Proteomes" id="UP001652621">
    <property type="component" value="Unplaced"/>
</dbReference>
<keyword evidence="10" id="KW-0804">Transcription</keyword>
<dbReference type="SMART" id="SM00443">
    <property type="entry name" value="G_patch"/>
    <property type="match status" value="1"/>
</dbReference>
<dbReference type="Gene3D" id="2.30.30.1190">
    <property type="match status" value="1"/>
</dbReference>
<accession>A0A1I8M0Y0</accession>
<evidence type="ECO:0000256" key="13">
    <source>
        <dbReference type="SAM" id="Coils"/>
    </source>
</evidence>
<evidence type="ECO:0000256" key="4">
    <source>
        <dbReference type="ARBA" id="ARBA00022491"/>
    </source>
</evidence>
<evidence type="ECO:0000256" key="6">
    <source>
        <dbReference type="ARBA" id="ARBA00022771"/>
    </source>
</evidence>
<evidence type="ECO:0000256" key="2">
    <source>
        <dbReference type="ARBA" id="ARBA00004123"/>
    </source>
</evidence>
<evidence type="ECO:0000256" key="12">
    <source>
        <dbReference type="PROSITE-ProRule" id="PRU00723"/>
    </source>
</evidence>
<keyword evidence="4" id="KW-0678">Repressor</keyword>
<name>A0A1I8M0Y0_MUSDO</name>
<dbReference type="PANTHER" id="PTHR46297">
    <property type="entry name" value="ZINC FINGER CCCH-TYPE WITH G PATCH DOMAIN-CONTAINING PROTEIN"/>
    <property type="match status" value="1"/>
</dbReference>
<keyword evidence="11" id="KW-0539">Nucleus</keyword>
<evidence type="ECO:0000259" key="14">
    <source>
        <dbReference type="PROSITE" id="PS50103"/>
    </source>
</evidence>
<dbReference type="Pfam" id="PF01585">
    <property type="entry name" value="G-patch"/>
    <property type="match status" value="1"/>
</dbReference>
<dbReference type="EnsemblMetazoa" id="MDOA000141-RB">
    <property type="protein sequence ID" value="MDOA000141-PB"/>
    <property type="gene ID" value="MDOA000141"/>
</dbReference>
<feature type="domain" description="C3H1-type" evidence="14">
    <location>
        <begin position="150"/>
        <end position="173"/>
    </location>
</feature>